<dbReference type="EMBL" id="FOUT01000001">
    <property type="protein sequence ID" value="SFM65280.1"/>
    <property type="molecule type" value="Genomic_DNA"/>
</dbReference>
<dbReference type="Proteomes" id="UP000182961">
    <property type="component" value="Unassembled WGS sequence"/>
</dbReference>
<dbReference type="AlphaFoldDB" id="A0A1I4SLQ5"/>
<dbReference type="RefSeq" id="WP_051536733.1">
    <property type="nucleotide sequence ID" value="NZ_CBCRUM010000007.1"/>
</dbReference>
<reference evidence="3" key="1">
    <citation type="submission" date="2016-10" db="EMBL/GenBank/DDBJ databases">
        <authorList>
            <person name="Varghese N."/>
            <person name="Submissions S."/>
        </authorList>
    </citation>
    <scope>NUCLEOTIDE SEQUENCE [LARGE SCALE GENOMIC DNA]</scope>
    <source>
        <strain evidence="3">DSM 4002</strain>
    </source>
</reference>
<evidence type="ECO:0000313" key="3">
    <source>
        <dbReference type="Proteomes" id="UP000182961"/>
    </source>
</evidence>
<sequence>MIYSIKNRPLVEADIINAIEYYKEISPKLAQHFLLRVKEAKQHIAQTPFGFQIKYNNVRTILLQQFPYHIHYLIDDNQKQIVILAIIHSHKEPKDYSNR</sequence>
<evidence type="ECO:0000313" key="2">
    <source>
        <dbReference type="EMBL" id="SFM65280.1"/>
    </source>
</evidence>
<evidence type="ECO:0000256" key="1">
    <source>
        <dbReference type="ARBA" id="ARBA00022649"/>
    </source>
</evidence>
<organism evidence="2 3">
    <name type="scientific">Flavobacterium succinicans</name>
    <dbReference type="NCBI Taxonomy" id="29536"/>
    <lineage>
        <taxon>Bacteria</taxon>
        <taxon>Pseudomonadati</taxon>
        <taxon>Bacteroidota</taxon>
        <taxon>Flavobacteriia</taxon>
        <taxon>Flavobacteriales</taxon>
        <taxon>Flavobacteriaceae</taxon>
        <taxon>Flavobacterium</taxon>
    </lineage>
</organism>
<name>A0A1I4SLQ5_9FLAO</name>
<dbReference type="InterPro" id="IPR035093">
    <property type="entry name" value="RelE/ParE_toxin_dom_sf"/>
</dbReference>
<dbReference type="Pfam" id="PF05016">
    <property type="entry name" value="ParE_toxin"/>
    <property type="match status" value="1"/>
</dbReference>
<gene>
    <name evidence="2" type="ORF">SAMN05444143_101880</name>
</gene>
<protein>
    <submittedName>
        <fullName evidence="2">Plasmid stabilization system protein ParE</fullName>
    </submittedName>
</protein>
<proteinExistence type="predicted"/>
<dbReference type="eggNOG" id="COG3668">
    <property type="taxonomic scope" value="Bacteria"/>
</dbReference>
<dbReference type="InterPro" id="IPR007712">
    <property type="entry name" value="RelE/ParE_toxin"/>
</dbReference>
<keyword evidence="1" id="KW-1277">Toxin-antitoxin system</keyword>
<keyword evidence="3" id="KW-1185">Reference proteome</keyword>
<dbReference type="Gene3D" id="3.30.2310.20">
    <property type="entry name" value="RelE-like"/>
    <property type="match status" value="1"/>
</dbReference>
<accession>A0A1I4SLQ5</accession>